<dbReference type="InterPro" id="IPR052030">
    <property type="entry name" value="Peptidase_M20/M20A_hydrolases"/>
</dbReference>
<feature type="binding site" evidence="2">
    <location>
        <position position="148"/>
    </location>
    <ligand>
        <name>Mn(2+)</name>
        <dbReference type="ChEBI" id="CHEBI:29035"/>
        <label>2</label>
    </ligand>
</feature>
<dbReference type="InterPro" id="IPR036264">
    <property type="entry name" value="Bact_exopeptidase_dim_dom"/>
</dbReference>
<keyword evidence="2" id="KW-0464">Manganese</keyword>
<dbReference type="Pfam" id="PF01546">
    <property type="entry name" value="Peptidase_M20"/>
    <property type="match status" value="1"/>
</dbReference>
<dbReference type="NCBIfam" id="TIGR01891">
    <property type="entry name" value="amidohydrolases"/>
    <property type="match status" value="1"/>
</dbReference>
<dbReference type="InterPro" id="IPR002933">
    <property type="entry name" value="Peptidase_M20"/>
</dbReference>
<keyword evidence="5" id="KW-1185">Reference proteome</keyword>
<organism evidence="4 5">
    <name type="scientific">Parendozoicomonas haliclonae</name>
    <dbReference type="NCBI Taxonomy" id="1960125"/>
    <lineage>
        <taxon>Bacteria</taxon>
        <taxon>Pseudomonadati</taxon>
        <taxon>Pseudomonadota</taxon>
        <taxon>Gammaproteobacteria</taxon>
        <taxon>Oceanospirillales</taxon>
        <taxon>Endozoicomonadaceae</taxon>
        <taxon>Parendozoicomonas</taxon>
    </lineage>
</organism>
<keyword evidence="2" id="KW-0479">Metal-binding</keyword>
<evidence type="ECO:0000313" key="4">
    <source>
        <dbReference type="EMBL" id="SMA48761.1"/>
    </source>
</evidence>
<dbReference type="AlphaFoldDB" id="A0A1X7ALC9"/>
<feature type="binding site" evidence="2">
    <location>
        <position position="150"/>
    </location>
    <ligand>
        <name>Mn(2+)</name>
        <dbReference type="ChEBI" id="CHEBI:29035"/>
        <label>2</label>
    </ligand>
</feature>
<feature type="binding site" evidence="2">
    <location>
        <position position="208"/>
    </location>
    <ligand>
        <name>Mn(2+)</name>
        <dbReference type="ChEBI" id="CHEBI:29035"/>
        <label>2</label>
    </ligand>
</feature>
<protein>
    <submittedName>
        <fullName evidence="4">p-aminobenzoyl-glutamate hydrolase subunit A</fullName>
        <ecNumber evidence="4">3.5.1.-</ecNumber>
    </submittedName>
</protein>
<dbReference type="GO" id="GO:0071713">
    <property type="term" value="F:para-aminobenzoyl-glutamate hydrolase activity"/>
    <property type="evidence" value="ECO:0007669"/>
    <property type="project" value="TreeGrafter"/>
</dbReference>
<dbReference type="PANTHER" id="PTHR30575">
    <property type="entry name" value="PEPTIDASE M20"/>
    <property type="match status" value="1"/>
</dbReference>
<feature type="binding site" evidence="2">
    <location>
        <position position="184"/>
    </location>
    <ligand>
        <name>Mn(2+)</name>
        <dbReference type="ChEBI" id="CHEBI:29035"/>
        <label>2</label>
    </ligand>
</feature>
<sequence length="433" mass="46581">MQSDINAYVSTLEDQLITLRRDFHQYPELGWHEIRTASLIAAELARNNIAFKLGKEVFKVEDRMGLPSQAEMDENYQRALEQGADPEYAPLLKDGFTGIVATIGEGSGPAVALRFDIDALPIMESDEADHVPQAGGFRSVNDGVMHSCGHDGHAAIGLGVCKTLKHFESELKAPVKIFFQPAEEGVRGAKAMSNSGELDNIDYLLTGHIAFKAKSSNTLIVSTDGFLATSKLDAVFKGKSAHAGAAPQDGKNALLAAATAVLNLHAIPRHAGGFSQINVGKMNAGTMRNGICADATLLIETRGYDSAINEYMEEKAQRILKAAADMYDCEVDITFEGSAASGDSDSEVADVAREVAAEITEYTEISEDPNFNGSEDATFLMSKVQKQGGKAGYMMFGSEIAENHHHPRFDFNEVSIASAVKLVSGMAIRISQK</sequence>
<dbReference type="PANTHER" id="PTHR30575:SF3">
    <property type="entry name" value="PEPTIDASE M20 DIMERISATION DOMAIN-CONTAINING PROTEIN"/>
    <property type="match status" value="1"/>
</dbReference>
<dbReference type="Pfam" id="PF07687">
    <property type="entry name" value="M20_dimer"/>
    <property type="match status" value="1"/>
</dbReference>
<proteinExistence type="predicted"/>
<keyword evidence="1 4" id="KW-0378">Hydrolase</keyword>
<dbReference type="PIRSF" id="PIRSF005962">
    <property type="entry name" value="Pept_M20D_amidohydro"/>
    <property type="match status" value="1"/>
</dbReference>
<gene>
    <name evidence="4" type="primary">abgA</name>
    <name evidence="4" type="ORF">EHSB41UT_02876</name>
</gene>
<feature type="domain" description="Peptidase M20 dimerisation" evidence="3">
    <location>
        <begin position="235"/>
        <end position="324"/>
    </location>
</feature>
<evidence type="ECO:0000313" key="5">
    <source>
        <dbReference type="Proteomes" id="UP000196573"/>
    </source>
</evidence>
<dbReference type="RefSeq" id="WP_087111062.1">
    <property type="nucleotide sequence ID" value="NZ_CBCSCN010000006.1"/>
</dbReference>
<name>A0A1X7ALC9_9GAMM</name>
<comment type="cofactor">
    <cofactor evidence="2">
        <name>Mn(2+)</name>
        <dbReference type="ChEBI" id="CHEBI:29035"/>
    </cofactor>
    <text evidence="2">The Mn(2+) ion enhances activity.</text>
</comment>
<accession>A0A1X7ALC9</accession>
<dbReference type="GO" id="GO:0016805">
    <property type="term" value="F:dipeptidase activity"/>
    <property type="evidence" value="ECO:0007669"/>
    <property type="project" value="TreeGrafter"/>
</dbReference>
<dbReference type="InterPro" id="IPR017439">
    <property type="entry name" value="Amidohydrolase"/>
</dbReference>
<dbReference type="SUPFAM" id="SSF55031">
    <property type="entry name" value="Bacterial exopeptidase dimerisation domain"/>
    <property type="match status" value="1"/>
</dbReference>
<dbReference type="InterPro" id="IPR011650">
    <property type="entry name" value="Peptidase_M20_dimer"/>
</dbReference>
<evidence type="ECO:0000256" key="1">
    <source>
        <dbReference type="ARBA" id="ARBA00022801"/>
    </source>
</evidence>
<dbReference type="GO" id="GO:0046657">
    <property type="term" value="P:folic acid catabolic process"/>
    <property type="evidence" value="ECO:0007669"/>
    <property type="project" value="TreeGrafter"/>
</dbReference>
<dbReference type="GO" id="GO:0046872">
    <property type="term" value="F:metal ion binding"/>
    <property type="evidence" value="ECO:0007669"/>
    <property type="project" value="UniProtKB-KW"/>
</dbReference>
<dbReference type="OrthoDB" id="9777385at2"/>
<dbReference type="GO" id="GO:0005737">
    <property type="term" value="C:cytoplasm"/>
    <property type="evidence" value="ECO:0007669"/>
    <property type="project" value="TreeGrafter"/>
</dbReference>
<reference evidence="4 5" key="1">
    <citation type="submission" date="2017-03" db="EMBL/GenBank/DDBJ databases">
        <authorList>
            <person name="Afonso C.L."/>
            <person name="Miller P.J."/>
            <person name="Scott M.A."/>
            <person name="Spackman E."/>
            <person name="Goraichik I."/>
            <person name="Dimitrov K.M."/>
            <person name="Suarez D.L."/>
            <person name="Swayne D.E."/>
        </authorList>
    </citation>
    <scope>NUCLEOTIDE SEQUENCE [LARGE SCALE GENOMIC DNA]</scope>
    <source>
        <strain evidence="4">SB41UT1</strain>
    </source>
</reference>
<dbReference type="SUPFAM" id="SSF53187">
    <property type="entry name" value="Zn-dependent exopeptidases"/>
    <property type="match status" value="1"/>
</dbReference>
<dbReference type="EMBL" id="FWPT01000006">
    <property type="protein sequence ID" value="SMA48761.1"/>
    <property type="molecule type" value="Genomic_DNA"/>
</dbReference>
<dbReference type="EC" id="3.5.1.-" evidence="4"/>
<dbReference type="Proteomes" id="UP000196573">
    <property type="component" value="Unassembled WGS sequence"/>
</dbReference>
<feature type="binding site" evidence="2">
    <location>
        <position position="405"/>
    </location>
    <ligand>
        <name>Mn(2+)</name>
        <dbReference type="ChEBI" id="CHEBI:29035"/>
        <label>2</label>
    </ligand>
</feature>
<evidence type="ECO:0000259" key="3">
    <source>
        <dbReference type="Pfam" id="PF07687"/>
    </source>
</evidence>
<evidence type="ECO:0000256" key="2">
    <source>
        <dbReference type="PIRSR" id="PIRSR005962-1"/>
    </source>
</evidence>
<dbReference type="Gene3D" id="3.40.630.10">
    <property type="entry name" value="Zn peptidases"/>
    <property type="match status" value="2"/>
</dbReference>